<evidence type="ECO:0000256" key="8">
    <source>
        <dbReference type="HAMAP-Rule" id="MF_00201"/>
    </source>
</evidence>
<dbReference type="InterPro" id="IPR042242">
    <property type="entry name" value="RecO_C"/>
</dbReference>
<dbReference type="InterPro" id="IPR012340">
    <property type="entry name" value="NA-bd_OB-fold"/>
</dbReference>
<dbReference type="Pfam" id="PF02565">
    <property type="entry name" value="RecO_C"/>
    <property type="match status" value="1"/>
</dbReference>
<evidence type="ECO:0000256" key="7">
    <source>
        <dbReference type="ARBA" id="ARBA00033409"/>
    </source>
</evidence>
<organism evidence="10 11">
    <name type="scientific">Pseudohalioglobus sediminis</name>
    <dbReference type="NCBI Taxonomy" id="2606449"/>
    <lineage>
        <taxon>Bacteria</taxon>
        <taxon>Pseudomonadati</taxon>
        <taxon>Pseudomonadota</taxon>
        <taxon>Gammaproteobacteria</taxon>
        <taxon>Cellvibrionales</taxon>
        <taxon>Halieaceae</taxon>
        <taxon>Pseudohalioglobus</taxon>
    </lineage>
</organism>
<dbReference type="PANTHER" id="PTHR33991">
    <property type="entry name" value="DNA REPAIR PROTEIN RECO"/>
    <property type="match status" value="1"/>
</dbReference>
<evidence type="ECO:0000313" key="11">
    <source>
        <dbReference type="Proteomes" id="UP000323708"/>
    </source>
</evidence>
<dbReference type="Gene3D" id="2.40.50.140">
    <property type="entry name" value="Nucleic acid-binding proteins"/>
    <property type="match status" value="1"/>
</dbReference>
<evidence type="ECO:0000256" key="1">
    <source>
        <dbReference type="ARBA" id="ARBA00003065"/>
    </source>
</evidence>
<keyword evidence="6 8" id="KW-0234">DNA repair</keyword>
<sequence length="241" mass="26873">MRVSLQPAYILHGRPYRDSSLILEAFTAEHGRISLVAKGARRRARGGSTSALLQPFTPLLLSFSGRSELKTLTQVEPAGLAQALRGQNLYSALYVNELLMRLLHKHDPHPRLFADYTLVVEELAAEADVEVVLRRFELGLLEQLGYSFSLCHDGHSGEGLDPEAWYQFHPDHGMVASAGAYRTVQPAYRGDELLAMSRGEFAGENRLAARRLMRQVLAVHLGDAPLRSRELFRARTRGKGE</sequence>
<dbReference type="GO" id="GO:0006310">
    <property type="term" value="P:DNA recombination"/>
    <property type="evidence" value="ECO:0007669"/>
    <property type="project" value="UniProtKB-UniRule"/>
</dbReference>
<dbReference type="InterPro" id="IPR037278">
    <property type="entry name" value="ARFGAP/RecO"/>
</dbReference>
<evidence type="ECO:0000256" key="4">
    <source>
        <dbReference type="ARBA" id="ARBA00022763"/>
    </source>
</evidence>
<dbReference type="SUPFAM" id="SSF50249">
    <property type="entry name" value="Nucleic acid-binding proteins"/>
    <property type="match status" value="1"/>
</dbReference>
<comment type="caution">
    <text evidence="10">The sequence shown here is derived from an EMBL/GenBank/DDBJ whole genome shotgun (WGS) entry which is preliminary data.</text>
</comment>
<dbReference type="SUPFAM" id="SSF57863">
    <property type="entry name" value="ArfGap/RecO-like zinc finger"/>
    <property type="match status" value="1"/>
</dbReference>
<name>A0A5B0X240_9GAMM</name>
<gene>
    <name evidence="8 10" type="primary">recO</name>
    <name evidence="10" type="ORF">F0M18_05750</name>
</gene>
<protein>
    <recommendedName>
        <fullName evidence="3 8">DNA repair protein RecO</fullName>
    </recommendedName>
    <alternativeName>
        <fullName evidence="7 8">Recombination protein O</fullName>
    </alternativeName>
</protein>
<dbReference type="PANTHER" id="PTHR33991:SF1">
    <property type="entry name" value="DNA REPAIR PROTEIN RECO"/>
    <property type="match status" value="1"/>
</dbReference>
<evidence type="ECO:0000313" key="10">
    <source>
        <dbReference type="EMBL" id="KAA1193343.1"/>
    </source>
</evidence>
<comment type="similarity">
    <text evidence="2 8">Belongs to the RecO family.</text>
</comment>
<dbReference type="RefSeq" id="WP_149610450.1">
    <property type="nucleotide sequence ID" value="NZ_VTUX01000002.1"/>
</dbReference>
<evidence type="ECO:0000259" key="9">
    <source>
        <dbReference type="Pfam" id="PF11967"/>
    </source>
</evidence>
<dbReference type="GO" id="GO:0043590">
    <property type="term" value="C:bacterial nucleoid"/>
    <property type="evidence" value="ECO:0007669"/>
    <property type="project" value="TreeGrafter"/>
</dbReference>
<dbReference type="InterPro" id="IPR022572">
    <property type="entry name" value="DNA_rep/recomb_RecO_N"/>
</dbReference>
<keyword evidence="4 8" id="KW-0227">DNA damage</keyword>
<dbReference type="Pfam" id="PF11967">
    <property type="entry name" value="RecO_N"/>
    <property type="match status" value="1"/>
</dbReference>
<dbReference type="Proteomes" id="UP000323708">
    <property type="component" value="Unassembled WGS sequence"/>
</dbReference>
<feature type="domain" description="DNA replication/recombination mediator RecO N-terminal" evidence="9">
    <location>
        <begin position="1"/>
        <end position="78"/>
    </location>
</feature>
<dbReference type="AlphaFoldDB" id="A0A5B0X240"/>
<keyword evidence="11" id="KW-1185">Reference proteome</keyword>
<evidence type="ECO:0000256" key="2">
    <source>
        <dbReference type="ARBA" id="ARBA00007452"/>
    </source>
</evidence>
<dbReference type="HAMAP" id="MF_00201">
    <property type="entry name" value="RecO"/>
    <property type="match status" value="1"/>
</dbReference>
<evidence type="ECO:0000256" key="3">
    <source>
        <dbReference type="ARBA" id="ARBA00021310"/>
    </source>
</evidence>
<dbReference type="Gene3D" id="1.20.1440.120">
    <property type="entry name" value="Recombination protein O, C-terminal domain"/>
    <property type="match status" value="1"/>
</dbReference>
<comment type="function">
    <text evidence="1 8">Involved in DNA repair and RecF pathway recombination.</text>
</comment>
<dbReference type="InterPro" id="IPR003717">
    <property type="entry name" value="RecO"/>
</dbReference>
<dbReference type="EMBL" id="VTUX01000002">
    <property type="protein sequence ID" value="KAA1193343.1"/>
    <property type="molecule type" value="Genomic_DNA"/>
</dbReference>
<evidence type="ECO:0000256" key="6">
    <source>
        <dbReference type="ARBA" id="ARBA00023204"/>
    </source>
</evidence>
<proteinExistence type="inferred from homology"/>
<reference evidence="10 11" key="1">
    <citation type="submission" date="2019-09" db="EMBL/GenBank/DDBJ databases">
        <authorList>
            <person name="Chen X.-Y."/>
        </authorList>
    </citation>
    <scope>NUCLEOTIDE SEQUENCE [LARGE SCALE GENOMIC DNA]</scope>
    <source>
        <strain evidence="10 11">NY5</strain>
    </source>
</reference>
<keyword evidence="5 8" id="KW-0233">DNA recombination</keyword>
<dbReference type="GO" id="GO:0006302">
    <property type="term" value="P:double-strand break repair"/>
    <property type="evidence" value="ECO:0007669"/>
    <property type="project" value="TreeGrafter"/>
</dbReference>
<accession>A0A5B0X240</accession>
<evidence type="ECO:0000256" key="5">
    <source>
        <dbReference type="ARBA" id="ARBA00023172"/>
    </source>
</evidence>
<dbReference type="NCBIfam" id="TIGR00613">
    <property type="entry name" value="reco"/>
    <property type="match status" value="1"/>
</dbReference>